<organism evidence="2 3">
    <name type="scientific">Leersia perrieri</name>
    <dbReference type="NCBI Taxonomy" id="77586"/>
    <lineage>
        <taxon>Eukaryota</taxon>
        <taxon>Viridiplantae</taxon>
        <taxon>Streptophyta</taxon>
        <taxon>Embryophyta</taxon>
        <taxon>Tracheophyta</taxon>
        <taxon>Spermatophyta</taxon>
        <taxon>Magnoliopsida</taxon>
        <taxon>Liliopsida</taxon>
        <taxon>Poales</taxon>
        <taxon>Poaceae</taxon>
        <taxon>BOP clade</taxon>
        <taxon>Oryzoideae</taxon>
        <taxon>Oryzeae</taxon>
        <taxon>Oryzinae</taxon>
        <taxon>Leersia</taxon>
    </lineage>
</organism>
<dbReference type="InterPro" id="IPR001810">
    <property type="entry name" value="F-box_dom"/>
</dbReference>
<protein>
    <recommendedName>
        <fullName evidence="1">F-box domain-containing protein</fullName>
    </recommendedName>
</protein>
<dbReference type="EnsemblPlants" id="LPERR08G07410.1">
    <property type="protein sequence ID" value="LPERR08G07410.1"/>
    <property type="gene ID" value="LPERR08G07410"/>
</dbReference>
<dbReference type="HOGENOM" id="CLU_1167337_0_0_1"/>
<evidence type="ECO:0000313" key="2">
    <source>
        <dbReference type="EnsemblPlants" id="LPERR08G07410.1"/>
    </source>
</evidence>
<accession>A0A0D9X625</accession>
<proteinExistence type="predicted"/>
<feature type="domain" description="F-box" evidence="1">
    <location>
        <begin position="82"/>
        <end position="110"/>
    </location>
</feature>
<evidence type="ECO:0000259" key="1">
    <source>
        <dbReference type="Pfam" id="PF00646"/>
    </source>
</evidence>
<reference evidence="2" key="3">
    <citation type="submission" date="2015-04" db="UniProtKB">
        <authorList>
            <consortium name="EnsemblPlants"/>
        </authorList>
    </citation>
    <scope>IDENTIFICATION</scope>
</reference>
<sequence length="238" mass="26120">MQLLGRSIDIIIEAGPNLCRRYLIRRDLRRALHTTSSSSLATQHYTSALLLANSNRKPKAQRPPNEAAMSSSSSPVLEADILLSLTPEILDDILAWLPFKEVFHTCCVSHESVPGLAVRFCEKYSPGVVTTVLTYCAAPQARFNVMRIRSLNLEFESSCSDVHRGIGLVFPAAESAIYDYGDLSDLRLRNCKLPPPPPPPALPFAGFPRLTKLDLCSVALDAGARDCRRAGSRRPAFG</sequence>
<dbReference type="Gramene" id="LPERR08G07410.1">
    <property type="protein sequence ID" value="LPERR08G07410.1"/>
    <property type="gene ID" value="LPERR08G07410"/>
</dbReference>
<evidence type="ECO:0000313" key="3">
    <source>
        <dbReference type="Proteomes" id="UP000032180"/>
    </source>
</evidence>
<dbReference type="Proteomes" id="UP000032180">
    <property type="component" value="Chromosome 8"/>
</dbReference>
<dbReference type="AlphaFoldDB" id="A0A0D9X625"/>
<dbReference type="SUPFAM" id="SSF81383">
    <property type="entry name" value="F-box domain"/>
    <property type="match status" value="1"/>
</dbReference>
<reference evidence="2 3" key="1">
    <citation type="submission" date="2012-08" db="EMBL/GenBank/DDBJ databases">
        <title>Oryza genome evolution.</title>
        <authorList>
            <person name="Wing R.A."/>
        </authorList>
    </citation>
    <scope>NUCLEOTIDE SEQUENCE</scope>
</reference>
<dbReference type="InterPro" id="IPR036047">
    <property type="entry name" value="F-box-like_dom_sf"/>
</dbReference>
<name>A0A0D9X625_9ORYZ</name>
<dbReference type="Pfam" id="PF00646">
    <property type="entry name" value="F-box"/>
    <property type="match status" value="1"/>
</dbReference>
<reference evidence="3" key="2">
    <citation type="submission" date="2013-12" db="EMBL/GenBank/DDBJ databases">
        <authorList>
            <person name="Yu Y."/>
            <person name="Lee S."/>
            <person name="de Baynast K."/>
            <person name="Wissotski M."/>
            <person name="Liu L."/>
            <person name="Talag J."/>
            <person name="Goicoechea J."/>
            <person name="Angelova A."/>
            <person name="Jetty R."/>
            <person name="Kudrna D."/>
            <person name="Golser W."/>
            <person name="Rivera L."/>
            <person name="Zhang J."/>
            <person name="Wing R."/>
        </authorList>
    </citation>
    <scope>NUCLEOTIDE SEQUENCE</scope>
</reference>
<keyword evidence="3" id="KW-1185">Reference proteome</keyword>